<feature type="transmembrane region" description="Helical" evidence="2">
    <location>
        <begin position="373"/>
        <end position="392"/>
    </location>
</feature>
<evidence type="ECO:0000313" key="4">
    <source>
        <dbReference type="EMBL" id="KGF48292.1"/>
    </source>
</evidence>
<name>A0A096BZZ7_9FIRM</name>
<feature type="compositionally biased region" description="Polar residues" evidence="1">
    <location>
        <begin position="440"/>
        <end position="457"/>
    </location>
</feature>
<reference evidence="4 5" key="1">
    <citation type="submission" date="2014-07" db="EMBL/GenBank/DDBJ databases">
        <authorList>
            <person name="McCorrison J."/>
            <person name="Sanka R."/>
            <person name="Torralba M."/>
            <person name="Gillis M."/>
            <person name="Haft D.H."/>
            <person name="Methe B."/>
            <person name="Sutton G."/>
            <person name="Nelson K.E."/>
        </authorList>
    </citation>
    <scope>NUCLEOTIDE SEQUENCE [LARGE SCALE GENOMIC DNA]</scope>
    <source>
        <strain evidence="4 5">DNF00314</strain>
    </source>
</reference>
<comment type="caution">
    <text evidence="4">The sequence shown here is derived from an EMBL/GenBank/DDBJ whole genome shotgun (WGS) entry which is preliminary data.</text>
</comment>
<feature type="transmembrane region" description="Helical" evidence="2">
    <location>
        <begin position="135"/>
        <end position="153"/>
    </location>
</feature>
<feature type="transmembrane region" description="Helical" evidence="2">
    <location>
        <begin position="346"/>
        <end position="366"/>
    </location>
</feature>
<feature type="transmembrane region" description="Helical" evidence="2">
    <location>
        <begin position="183"/>
        <end position="199"/>
    </location>
</feature>
<accession>A0A096BZZ7</accession>
<gene>
    <name evidence="4" type="ORF">HMPREF0872_01500</name>
</gene>
<proteinExistence type="predicted"/>
<dbReference type="Proteomes" id="UP000029628">
    <property type="component" value="Unassembled WGS sequence"/>
</dbReference>
<feature type="transmembrane region" description="Helical" evidence="2">
    <location>
        <begin position="266"/>
        <end position="285"/>
    </location>
</feature>
<dbReference type="Pfam" id="PF09925">
    <property type="entry name" value="DUF2157"/>
    <property type="match status" value="1"/>
</dbReference>
<feature type="transmembrane region" description="Helical" evidence="2">
    <location>
        <begin position="206"/>
        <end position="225"/>
    </location>
</feature>
<sequence length="457" mass="51353">MNKKIVRWLADELPLWKAKGWMTDENAKELEAYYRPHIANTSPSWGRLLVIALSILLIMAGIFLLFAGYWYSFSPNGRFDWIIVLMVIALTVLGAGIWKTTPASMMADVCTLLYMGIFTTGLLLVADTYYLGESYAFYLLISMVISLPAIYLLQSDLGMIVYLLGIILCCFAPSSISQYSESYMLWILLLAASPFYIKSVTHHHRYTSLLCVSWLYIIAIFSAFFTTVEVYKIQLDVYVIAALSMITYSLGLCIQTKGIWTLPFRTVGLLGLLYTIVKGTLLSTWLEANQIAISASEIVACIFLAIAVGVCLWQLIKAKLRIPIFIGCLPWLIGLLYILANQNFSPLTVSLLLNVYVMVLAIFMFVHGTIEKHIGYINGSIIAIFGIVGARFFDPSFSFIERGLAFLIIGIFILLINGVYVWRKHIKRSRGRRRDRHSDTMSVVDNASSENEGGSNE</sequence>
<protein>
    <recommendedName>
        <fullName evidence="3">DUF2157 domain-containing protein</fullName>
    </recommendedName>
</protein>
<dbReference type="EMBL" id="JRNT01000005">
    <property type="protein sequence ID" value="KGF48292.1"/>
    <property type="molecule type" value="Genomic_DNA"/>
</dbReference>
<keyword evidence="2" id="KW-0472">Membrane</keyword>
<feature type="transmembrane region" description="Helical" evidence="2">
    <location>
        <begin position="160"/>
        <end position="177"/>
    </location>
</feature>
<feature type="domain" description="DUF2157" evidence="3">
    <location>
        <begin position="15"/>
        <end position="157"/>
    </location>
</feature>
<evidence type="ECO:0000259" key="3">
    <source>
        <dbReference type="Pfam" id="PF09925"/>
    </source>
</evidence>
<keyword evidence="2" id="KW-0812">Transmembrane</keyword>
<feature type="transmembrane region" description="Helical" evidence="2">
    <location>
        <begin position="48"/>
        <end position="73"/>
    </location>
</feature>
<dbReference type="RefSeq" id="WP_038151259.1">
    <property type="nucleotide sequence ID" value="NZ_JRNT01000005.1"/>
</dbReference>
<feature type="region of interest" description="Disordered" evidence="1">
    <location>
        <begin position="433"/>
        <end position="457"/>
    </location>
</feature>
<organism evidence="4 5">
    <name type="scientific">Veillonella montpellierensis DNF00314</name>
    <dbReference type="NCBI Taxonomy" id="1401067"/>
    <lineage>
        <taxon>Bacteria</taxon>
        <taxon>Bacillati</taxon>
        <taxon>Bacillota</taxon>
        <taxon>Negativicutes</taxon>
        <taxon>Veillonellales</taxon>
        <taxon>Veillonellaceae</taxon>
        <taxon>Veillonella</taxon>
    </lineage>
</organism>
<keyword evidence="5" id="KW-1185">Reference proteome</keyword>
<feature type="transmembrane region" description="Helical" evidence="2">
    <location>
        <begin position="404"/>
        <end position="422"/>
    </location>
</feature>
<dbReference type="InterPro" id="IPR018677">
    <property type="entry name" value="DUF2157"/>
</dbReference>
<feature type="transmembrane region" description="Helical" evidence="2">
    <location>
        <begin position="110"/>
        <end position="129"/>
    </location>
</feature>
<dbReference type="AlphaFoldDB" id="A0A096BZZ7"/>
<dbReference type="eggNOG" id="COG4872">
    <property type="taxonomic scope" value="Bacteria"/>
</dbReference>
<evidence type="ECO:0000256" key="2">
    <source>
        <dbReference type="SAM" id="Phobius"/>
    </source>
</evidence>
<feature type="transmembrane region" description="Helical" evidence="2">
    <location>
        <begin position="79"/>
        <end position="98"/>
    </location>
</feature>
<evidence type="ECO:0000256" key="1">
    <source>
        <dbReference type="SAM" id="MobiDB-lite"/>
    </source>
</evidence>
<feature type="transmembrane region" description="Helical" evidence="2">
    <location>
        <begin position="320"/>
        <end position="340"/>
    </location>
</feature>
<evidence type="ECO:0000313" key="5">
    <source>
        <dbReference type="Proteomes" id="UP000029628"/>
    </source>
</evidence>
<feature type="transmembrane region" description="Helical" evidence="2">
    <location>
        <begin position="237"/>
        <end position="254"/>
    </location>
</feature>
<feature type="transmembrane region" description="Helical" evidence="2">
    <location>
        <begin position="291"/>
        <end position="313"/>
    </location>
</feature>
<keyword evidence="2" id="KW-1133">Transmembrane helix</keyword>